<evidence type="ECO:0000313" key="2">
    <source>
        <dbReference type="EMBL" id="KAG8197687.1"/>
    </source>
</evidence>
<organism evidence="2 3">
    <name type="scientific">Oedothorax gibbosus</name>
    <dbReference type="NCBI Taxonomy" id="931172"/>
    <lineage>
        <taxon>Eukaryota</taxon>
        <taxon>Metazoa</taxon>
        <taxon>Ecdysozoa</taxon>
        <taxon>Arthropoda</taxon>
        <taxon>Chelicerata</taxon>
        <taxon>Arachnida</taxon>
        <taxon>Araneae</taxon>
        <taxon>Araneomorphae</taxon>
        <taxon>Entelegynae</taxon>
        <taxon>Araneoidea</taxon>
        <taxon>Linyphiidae</taxon>
        <taxon>Erigoninae</taxon>
        <taxon>Oedothorax</taxon>
    </lineage>
</organism>
<dbReference type="AlphaFoldDB" id="A0AAV6VPC4"/>
<comment type="caution">
    <text evidence="2">The sequence shown here is derived from an EMBL/GenBank/DDBJ whole genome shotgun (WGS) entry which is preliminary data.</text>
</comment>
<keyword evidence="1" id="KW-1133">Transmembrane helix</keyword>
<sequence>MSASRIKVVCVHVVRYHGINPLENNKSRFPATFDNKEHRLRTKLFKGMKIVLFIVIETITIAVLIVELSPNYILTAILDQAFQHRSSASTPLQVIDIAGAVSDSFGPI</sequence>
<name>A0AAV6VPC4_9ARAC</name>
<evidence type="ECO:0000256" key="1">
    <source>
        <dbReference type="SAM" id="Phobius"/>
    </source>
</evidence>
<evidence type="ECO:0000313" key="3">
    <source>
        <dbReference type="Proteomes" id="UP000827092"/>
    </source>
</evidence>
<accession>A0AAV6VPC4</accession>
<feature type="transmembrane region" description="Helical" evidence="1">
    <location>
        <begin position="47"/>
        <end position="66"/>
    </location>
</feature>
<dbReference type="Proteomes" id="UP000827092">
    <property type="component" value="Unassembled WGS sequence"/>
</dbReference>
<protein>
    <submittedName>
        <fullName evidence="2">Uncharacterized protein</fullName>
    </submittedName>
</protein>
<keyword evidence="1" id="KW-0472">Membrane</keyword>
<keyword evidence="3" id="KW-1185">Reference proteome</keyword>
<gene>
    <name evidence="2" type="ORF">JTE90_001611</name>
</gene>
<dbReference type="EMBL" id="JAFNEN010000052">
    <property type="protein sequence ID" value="KAG8197687.1"/>
    <property type="molecule type" value="Genomic_DNA"/>
</dbReference>
<proteinExistence type="predicted"/>
<reference evidence="2 3" key="1">
    <citation type="journal article" date="2022" name="Nat. Ecol. Evol.">
        <title>A masculinizing supergene underlies an exaggerated male reproductive morph in a spider.</title>
        <authorList>
            <person name="Hendrickx F."/>
            <person name="De Corte Z."/>
            <person name="Sonet G."/>
            <person name="Van Belleghem S.M."/>
            <person name="Kostlbacher S."/>
            <person name="Vangestel C."/>
        </authorList>
    </citation>
    <scope>NUCLEOTIDE SEQUENCE [LARGE SCALE GENOMIC DNA]</scope>
    <source>
        <strain evidence="2">W744_W776</strain>
    </source>
</reference>
<keyword evidence="1" id="KW-0812">Transmembrane</keyword>